<dbReference type="InterPro" id="IPR000832">
    <property type="entry name" value="GPCR_2_secretin-like"/>
</dbReference>
<keyword evidence="9" id="KW-1185">Reference proteome</keyword>
<evidence type="ECO:0000256" key="4">
    <source>
        <dbReference type="ARBA" id="ARBA00023136"/>
    </source>
</evidence>
<dbReference type="CDD" id="cd15039">
    <property type="entry name" value="7tmB3_Methuselah-like"/>
    <property type="match status" value="1"/>
</dbReference>
<evidence type="ECO:0000256" key="3">
    <source>
        <dbReference type="ARBA" id="ARBA00022989"/>
    </source>
</evidence>
<comment type="subcellular location">
    <subcellularLocation>
        <location evidence="1">Membrane</location>
        <topology evidence="1">Multi-pass membrane protein</topology>
    </subcellularLocation>
</comment>
<dbReference type="GO" id="GO:0016020">
    <property type="term" value="C:membrane"/>
    <property type="evidence" value="ECO:0007669"/>
    <property type="project" value="UniProtKB-SubCell"/>
</dbReference>
<dbReference type="AlphaFoldDB" id="A0AAW0SWS5"/>
<evidence type="ECO:0000256" key="6">
    <source>
        <dbReference type="SAM" id="Phobius"/>
    </source>
</evidence>
<evidence type="ECO:0000256" key="1">
    <source>
        <dbReference type="ARBA" id="ARBA00004141"/>
    </source>
</evidence>
<keyword evidence="2 6" id="KW-0812">Transmembrane</keyword>
<evidence type="ECO:0000259" key="7">
    <source>
        <dbReference type="PROSITE" id="PS50261"/>
    </source>
</evidence>
<organism evidence="8 9">
    <name type="scientific">Scylla paramamosain</name>
    <name type="common">Mud crab</name>
    <dbReference type="NCBI Taxonomy" id="85552"/>
    <lineage>
        <taxon>Eukaryota</taxon>
        <taxon>Metazoa</taxon>
        <taxon>Ecdysozoa</taxon>
        <taxon>Arthropoda</taxon>
        <taxon>Crustacea</taxon>
        <taxon>Multicrustacea</taxon>
        <taxon>Malacostraca</taxon>
        <taxon>Eumalacostraca</taxon>
        <taxon>Eucarida</taxon>
        <taxon>Decapoda</taxon>
        <taxon>Pleocyemata</taxon>
        <taxon>Brachyura</taxon>
        <taxon>Eubrachyura</taxon>
        <taxon>Portunoidea</taxon>
        <taxon>Portunidae</taxon>
        <taxon>Portuninae</taxon>
        <taxon>Scylla</taxon>
    </lineage>
</organism>
<feature type="transmembrane region" description="Helical" evidence="6">
    <location>
        <begin position="214"/>
        <end position="243"/>
    </location>
</feature>
<evidence type="ECO:0000256" key="5">
    <source>
        <dbReference type="SAM" id="MobiDB-lite"/>
    </source>
</evidence>
<name>A0AAW0SWS5_SCYPA</name>
<keyword evidence="3 6" id="KW-1133">Transmembrane helix</keyword>
<keyword evidence="4 6" id="KW-0472">Membrane</keyword>
<accession>A0AAW0SWS5</accession>
<dbReference type="PROSITE" id="PS50261">
    <property type="entry name" value="G_PROTEIN_RECEP_F2_4"/>
    <property type="match status" value="1"/>
</dbReference>
<dbReference type="InterPro" id="IPR053231">
    <property type="entry name" value="GPCR_LN-TM7"/>
</dbReference>
<dbReference type="Proteomes" id="UP001487740">
    <property type="component" value="Unassembled WGS sequence"/>
</dbReference>
<evidence type="ECO:0000256" key="2">
    <source>
        <dbReference type="ARBA" id="ARBA00022692"/>
    </source>
</evidence>
<dbReference type="GO" id="GO:0007166">
    <property type="term" value="P:cell surface receptor signaling pathway"/>
    <property type="evidence" value="ECO:0007669"/>
    <property type="project" value="InterPro"/>
</dbReference>
<dbReference type="GO" id="GO:0004930">
    <property type="term" value="F:G protein-coupled receptor activity"/>
    <property type="evidence" value="ECO:0007669"/>
    <property type="project" value="InterPro"/>
</dbReference>
<dbReference type="InterPro" id="IPR017981">
    <property type="entry name" value="GPCR_2-like_7TM"/>
</dbReference>
<reference evidence="8 9" key="1">
    <citation type="submission" date="2023-03" db="EMBL/GenBank/DDBJ databases">
        <title>High-quality genome of Scylla paramamosain provides insights in environmental adaptation.</title>
        <authorList>
            <person name="Zhang L."/>
        </authorList>
    </citation>
    <scope>NUCLEOTIDE SEQUENCE [LARGE SCALE GENOMIC DNA]</scope>
    <source>
        <strain evidence="8">LZ_2023a</strain>
        <tissue evidence="8">Muscle</tissue>
    </source>
</reference>
<feature type="transmembrane region" description="Helical" evidence="6">
    <location>
        <begin position="164"/>
        <end position="185"/>
    </location>
</feature>
<comment type="caution">
    <text evidence="8">The sequence shown here is derived from an EMBL/GenBank/DDBJ whole genome shotgun (WGS) entry which is preliminary data.</text>
</comment>
<dbReference type="PANTHER" id="PTHR45902:SF5">
    <property type="entry name" value="G-PROTEIN COUPLED RECEPTORS FAMILY 2 PROFILE 2 DOMAIN-CONTAINING PROTEIN"/>
    <property type="match status" value="1"/>
</dbReference>
<sequence>MIASCGAPWQDSEEVQAQCLRGTAIPDALMGVPYTNTSTGRTYVNAYCAICNDHHGSVDLFSMDHDSVDYDSESYYSVDHDSVDYDSESYYSVDHDSVDYDSESYYSMDHDSVDHHIVYFINGTYYFWLCCFAWMTAMAQDVWRAFRLSHTQLRVAGGAETRRFLVYSLCCWLVPAACVALVVALDQLEPRGVPEAFLPRLGHPWCWFSQRKSLLVFFAAPVVLLIAMNVVFFATTAVLIAGVSRGAATAATASASLRRQRYCSVVRLAAVMGLAWVTAILAPHLQWEPLWYLSAILTSLQGVFIFLAFTCRATVLQEVRARAPTLLQRTVTLITRRPPPPAPAVSLDHLHSDQDVSSSTL</sequence>
<dbReference type="EMBL" id="JARAKH010000043">
    <property type="protein sequence ID" value="KAK8379548.1"/>
    <property type="molecule type" value="Genomic_DNA"/>
</dbReference>
<dbReference type="PANTHER" id="PTHR45902">
    <property type="entry name" value="LATROPHILIN RECEPTOR-LIKE PROTEIN A"/>
    <property type="match status" value="1"/>
</dbReference>
<dbReference type="Gene3D" id="1.20.1070.10">
    <property type="entry name" value="Rhodopsin 7-helix transmembrane proteins"/>
    <property type="match status" value="1"/>
</dbReference>
<evidence type="ECO:0000313" key="8">
    <source>
        <dbReference type="EMBL" id="KAK8379548.1"/>
    </source>
</evidence>
<feature type="transmembrane region" description="Helical" evidence="6">
    <location>
        <begin position="125"/>
        <end position="143"/>
    </location>
</feature>
<proteinExistence type="predicted"/>
<feature type="domain" description="G-protein coupled receptors family 2 profile 2" evidence="7">
    <location>
        <begin position="117"/>
        <end position="313"/>
    </location>
</feature>
<evidence type="ECO:0000313" key="9">
    <source>
        <dbReference type="Proteomes" id="UP001487740"/>
    </source>
</evidence>
<dbReference type="Pfam" id="PF00002">
    <property type="entry name" value="7tm_2"/>
    <property type="match status" value="1"/>
</dbReference>
<feature type="transmembrane region" description="Helical" evidence="6">
    <location>
        <begin position="264"/>
        <end position="285"/>
    </location>
</feature>
<feature type="transmembrane region" description="Helical" evidence="6">
    <location>
        <begin position="291"/>
        <end position="311"/>
    </location>
</feature>
<gene>
    <name evidence="8" type="ORF">O3P69_019463</name>
</gene>
<protein>
    <recommendedName>
        <fullName evidence="7">G-protein coupled receptors family 2 profile 2 domain-containing protein</fullName>
    </recommendedName>
</protein>
<feature type="region of interest" description="Disordered" evidence="5">
    <location>
        <begin position="342"/>
        <end position="361"/>
    </location>
</feature>